<comment type="caution">
    <text evidence="8">The sequence shown here is derived from an EMBL/GenBank/DDBJ whole genome shotgun (WGS) entry which is preliminary data.</text>
</comment>
<evidence type="ECO:0000256" key="1">
    <source>
        <dbReference type="ARBA" id="ARBA00004167"/>
    </source>
</evidence>
<accession>A0A417YCR8</accession>
<evidence type="ECO:0000256" key="2">
    <source>
        <dbReference type="ARBA" id="ARBA00022448"/>
    </source>
</evidence>
<comment type="subcellular location">
    <subcellularLocation>
        <location evidence="1">Membrane</location>
        <topology evidence="1">Single-pass membrane protein</topology>
    </subcellularLocation>
</comment>
<dbReference type="Proteomes" id="UP000284416">
    <property type="component" value="Unassembled WGS sequence"/>
</dbReference>
<dbReference type="Pfam" id="PF05933">
    <property type="entry name" value="Fun_ATP-synt_8"/>
    <property type="match status" value="1"/>
</dbReference>
<keyword evidence="6 7" id="KW-0472">Membrane</keyword>
<evidence type="ECO:0000256" key="4">
    <source>
        <dbReference type="ARBA" id="ARBA00022989"/>
    </source>
</evidence>
<evidence type="ECO:0000313" key="9">
    <source>
        <dbReference type="Proteomes" id="UP000284416"/>
    </source>
</evidence>
<keyword evidence="9" id="KW-1185">Reference proteome</keyword>
<dbReference type="EMBL" id="QWEG01000038">
    <property type="protein sequence ID" value="RHW30410.1"/>
    <property type="molecule type" value="Genomic_DNA"/>
</dbReference>
<evidence type="ECO:0000256" key="6">
    <source>
        <dbReference type="ARBA" id="ARBA00023136"/>
    </source>
</evidence>
<sequence length="57" mass="6842">MKYIIMPQLIPFYFVNQLSFAFLSLIALIYIFSKYILPLFTFQQVIRLYITKLSNKS</sequence>
<feature type="transmembrane region" description="Helical" evidence="7">
    <location>
        <begin position="12"/>
        <end position="32"/>
    </location>
</feature>
<dbReference type="AlphaFoldDB" id="A0A417YCR8"/>
<keyword evidence="2" id="KW-0813">Transport</keyword>
<dbReference type="PANTHER" id="PTHR36101">
    <property type="entry name" value="ATP SYNTHASE PROTEIN 8"/>
    <property type="match status" value="1"/>
</dbReference>
<gene>
    <name evidence="8" type="ORF">D1B31_23745</name>
</gene>
<evidence type="ECO:0000256" key="5">
    <source>
        <dbReference type="ARBA" id="ARBA00023065"/>
    </source>
</evidence>
<proteinExistence type="predicted"/>
<evidence type="ECO:0008006" key="10">
    <source>
        <dbReference type="Google" id="ProtNLM"/>
    </source>
</evidence>
<name>A0A417YCR8_9BACI</name>
<protein>
    <recommendedName>
        <fullName evidence="10">ATP synthase F0 subunit 8</fullName>
    </recommendedName>
</protein>
<dbReference type="InterPro" id="IPR009230">
    <property type="entry name" value="ATP_synth_su8_fun"/>
</dbReference>
<evidence type="ECO:0000313" key="8">
    <source>
        <dbReference type="EMBL" id="RHW30410.1"/>
    </source>
</evidence>
<reference evidence="8 9" key="1">
    <citation type="journal article" date="2017" name="Int. J. Syst. Evol. Microbiol.">
        <title>Bacillus notoginsengisoli sp. nov., a novel bacterium isolated from the rhizosphere of Panax notoginseng.</title>
        <authorList>
            <person name="Zhang M.Y."/>
            <person name="Cheng J."/>
            <person name="Cai Y."/>
            <person name="Zhang T.Y."/>
            <person name="Wu Y.Y."/>
            <person name="Manikprabhu D."/>
            <person name="Li W.J."/>
            <person name="Zhang Y.X."/>
        </authorList>
    </citation>
    <scope>NUCLEOTIDE SEQUENCE [LARGE SCALE GENOMIC DNA]</scope>
    <source>
        <strain evidence="8 9">JCM 30743</strain>
    </source>
</reference>
<organism evidence="8 9">
    <name type="scientific">Neobacillus notoginsengisoli</name>
    <dbReference type="NCBI Taxonomy" id="1578198"/>
    <lineage>
        <taxon>Bacteria</taxon>
        <taxon>Bacillati</taxon>
        <taxon>Bacillota</taxon>
        <taxon>Bacilli</taxon>
        <taxon>Bacillales</taxon>
        <taxon>Bacillaceae</taxon>
        <taxon>Neobacillus</taxon>
    </lineage>
</organism>
<dbReference type="GO" id="GO:0045259">
    <property type="term" value="C:proton-transporting ATP synthase complex"/>
    <property type="evidence" value="ECO:0007669"/>
    <property type="project" value="InterPro"/>
</dbReference>
<keyword evidence="5" id="KW-0406">Ion transport</keyword>
<keyword evidence="4 7" id="KW-1133">Transmembrane helix</keyword>
<dbReference type="GO" id="GO:0046933">
    <property type="term" value="F:proton-transporting ATP synthase activity, rotational mechanism"/>
    <property type="evidence" value="ECO:0007669"/>
    <property type="project" value="TreeGrafter"/>
</dbReference>
<evidence type="ECO:0000256" key="3">
    <source>
        <dbReference type="ARBA" id="ARBA00022692"/>
    </source>
</evidence>
<keyword evidence="3 7" id="KW-0812">Transmembrane</keyword>
<dbReference type="PANTHER" id="PTHR36101:SF1">
    <property type="entry name" value="ATP SYNTHASE PROTEIN 8"/>
    <property type="match status" value="1"/>
</dbReference>
<evidence type="ECO:0000256" key="7">
    <source>
        <dbReference type="SAM" id="Phobius"/>
    </source>
</evidence>